<accession>A0A0D3JXP6</accession>
<organism evidence="2 3">
    <name type="scientific">Emiliania huxleyi (strain CCMP1516)</name>
    <dbReference type="NCBI Taxonomy" id="280463"/>
    <lineage>
        <taxon>Eukaryota</taxon>
        <taxon>Haptista</taxon>
        <taxon>Haptophyta</taxon>
        <taxon>Prymnesiophyceae</taxon>
        <taxon>Isochrysidales</taxon>
        <taxon>Noelaerhabdaceae</taxon>
        <taxon>Emiliania</taxon>
    </lineage>
</organism>
<keyword evidence="3" id="KW-1185">Reference proteome</keyword>
<dbReference type="EnsemblProtists" id="EOD28281">
    <property type="protein sequence ID" value="EOD28281"/>
    <property type="gene ID" value="EMIHUDRAFT_424132"/>
</dbReference>
<evidence type="ECO:0000313" key="3">
    <source>
        <dbReference type="Proteomes" id="UP000013827"/>
    </source>
</evidence>
<dbReference type="KEGG" id="ehx:EMIHUDRAFT_424132"/>
<feature type="region of interest" description="Disordered" evidence="1">
    <location>
        <begin position="182"/>
        <end position="249"/>
    </location>
</feature>
<dbReference type="PaxDb" id="2903-EOD28281"/>
<dbReference type="GeneID" id="17273826"/>
<dbReference type="HOGENOM" id="CLU_097785_0_0_1"/>
<dbReference type="Proteomes" id="UP000013827">
    <property type="component" value="Unassembled WGS sequence"/>
</dbReference>
<dbReference type="AlphaFoldDB" id="A0A0D3JXP6"/>
<evidence type="ECO:0000313" key="2">
    <source>
        <dbReference type="EnsemblProtists" id="EOD28281"/>
    </source>
</evidence>
<protein>
    <submittedName>
        <fullName evidence="2">Uncharacterized protein</fullName>
    </submittedName>
</protein>
<proteinExistence type="predicted"/>
<evidence type="ECO:0000256" key="1">
    <source>
        <dbReference type="SAM" id="MobiDB-lite"/>
    </source>
</evidence>
<feature type="compositionally biased region" description="Basic and acidic residues" evidence="1">
    <location>
        <begin position="189"/>
        <end position="214"/>
    </location>
</feature>
<feature type="compositionally biased region" description="Basic residues" evidence="1">
    <location>
        <begin position="92"/>
        <end position="109"/>
    </location>
</feature>
<feature type="region of interest" description="Disordered" evidence="1">
    <location>
        <begin position="63"/>
        <end position="109"/>
    </location>
</feature>
<reference evidence="2" key="2">
    <citation type="submission" date="2024-10" db="UniProtKB">
        <authorList>
            <consortium name="EnsemblProtists"/>
        </authorList>
    </citation>
    <scope>IDENTIFICATION</scope>
</reference>
<name>A0A0D3JXP6_EMIH1</name>
<dbReference type="RefSeq" id="XP_005780710.1">
    <property type="nucleotide sequence ID" value="XM_005780653.1"/>
</dbReference>
<reference evidence="3" key="1">
    <citation type="journal article" date="2013" name="Nature">
        <title>Pan genome of the phytoplankton Emiliania underpins its global distribution.</title>
        <authorList>
            <person name="Read B.A."/>
            <person name="Kegel J."/>
            <person name="Klute M.J."/>
            <person name="Kuo A."/>
            <person name="Lefebvre S.C."/>
            <person name="Maumus F."/>
            <person name="Mayer C."/>
            <person name="Miller J."/>
            <person name="Monier A."/>
            <person name="Salamov A."/>
            <person name="Young J."/>
            <person name="Aguilar M."/>
            <person name="Claverie J.M."/>
            <person name="Frickenhaus S."/>
            <person name="Gonzalez K."/>
            <person name="Herman E.K."/>
            <person name="Lin Y.C."/>
            <person name="Napier J."/>
            <person name="Ogata H."/>
            <person name="Sarno A.F."/>
            <person name="Shmutz J."/>
            <person name="Schroeder D."/>
            <person name="de Vargas C."/>
            <person name="Verret F."/>
            <person name="von Dassow P."/>
            <person name="Valentin K."/>
            <person name="Van de Peer Y."/>
            <person name="Wheeler G."/>
            <person name="Dacks J.B."/>
            <person name="Delwiche C.F."/>
            <person name="Dyhrman S.T."/>
            <person name="Glockner G."/>
            <person name="John U."/>
            <person name="Richards T."/>
            <person name="Worden A.Z."/>
            <person name="Zhang X."/>
            <person name="Grigoriev I.V."/>
            <person name="Allen A.E."/>
            <person name="Bidle K."/>
            <person name="Borodovsky M."/>
            <person name="Bowler C."/>
            <person name="Brownlee C."/>
            <person name="Cock J.M."/>
            <person name="Elias M."/>
            <person name="Gladyshev V.N."/>
            <person name="Groth M."/>
            <person name="Guda C."/>
            <person name="Hadaegh A."/>
            <person name="Iglesias-Rodriguez M.D."/>
            <person name="Jenkins J."/>
            <person name="Jones B.M."/>
            <person name="Lawson T."/>
            <person name="Leese F."/>
            <person name="Lindquist E."/>
            <person name="Lobanov A."/>
            <person name="Lomsadze A."/>
            <person name="Malik S.B."/>
            <person name="Marsh M.E."/>
            <person name="Mackinder L."/>
            <person name="Mock T."/>
            <person name="Mueller-Roeber B."/>
            <person name="Pagarete A."/>
            <person name="Parker M."/>
            <person name="Probert I."/>
            <person name="Quesneville H."/>
            <person name="Raines C."/>
            <person name="Rensing S.A."/>
            <person name="Riano-Pachon D.M."/>
            <person name="Richier S."/>
            <person name="Rokitta S."/>
            <person name="Shiraiwa Y."/>
            <person name="Soanes D.M."/>
            <person name="van der Giezen M."/>
            <person name="Wahlund T.M."/>
            <person name="Williams B."/>
            <person name="Wilson W."/>
            <person name="Wolfe G."/>
            <person name="Wurch L.L."/>
        </authorList>
    </citation>
    <scope>NUCLEOTIDE SEQUENCE</scope>
</reference>
<sequence>KRVAGSALCGERRGVAGGGGGRRVVWFASVRVPPSDRRAAALVAPAADAARGAAARRRLLGRPRPARASAVGRDVARRRRADRRAGGGAAWGRRRRAHHRLSSGQRRRRRIRAACGSLAHVRLVGPARRLRRGDAREGGARRRGGRGCVAAVERNEAAGRRVAAAVLTAALQRVGLPCRRWGGGVLRGGRPEQEKRQGQEVAERERSARVDLSHSAHLLHARQRASAARATSGQRPGSAAAGAPRAERF</sequence>
<feature type="compositionally biased region" description="Low complexity" evidence="1">
    <location>
        <begin position="224"/>
        <end position="249"/>
    </location>
</feature>